<name>A0A9D1P428_9FIRM</name>
<dbReference type="AlphaFoldDB" id="A0A9D1P428"/>
<comment type="caution">
    <text evidence="1">The sequence shown here is derived from an EMBL/GenBank/DDBJ whole genome shotgun (WGS) entry which is preliminary data.</text>
</comment>
<accession>A0A9D1P428</accession>
<protein>
    <submittedName>
        <fullName evidence="1">Uncharacterized protein</fullName>
    </submittedName>
</protein>
<gene>
    <name evidence="1" type="ORF">IAB71_10280</name>
</gene>
<proteinExistence type="predicted"/>
<evidence type="ECO:0000313" key="1">
    <source>
        <dbReference type="EMBL" id="HIV26144.1"/>
    </source>
</evidence>
<reference evidence="1" key="2">
    <citation type="journal article" date="2021" name="PeerJ">
        <title>Extensive microbial diversity within the chicken gut microbiome revealed by metagenomics and culture.</title>
        <authorList>
            <person name="Gilroy R."/>
            <person name="Ravi A."/>
            <person name="Getino M."/>
            <person name="Pursley I."/>
            <person name="Horton D.L."/>
            <person name="Alikhan N.F."/>
            <person name="Baker D."/>
            <person name="Gharbi K."/>
            <person name="Hall N."/>
            <person name="Watson M."/>
            <person name="Adriaenssens E.M."/>
            <person name="Foster-Nyarko E."/>
            <person name="Jarju S."/>
            <person name="Secka A."/>
            <person name="Antonio M."/>
            <person name="Oren A."/>
            <person name="Chaudhuri R.R."/>
            <person name="La Ragione R."/>
            <person name="Hildebrand F."/>
            <person name="Pallen M.J."/>
        </authorList>
    </citation>
    <scope>NUCLEOTIDE SEQUENCE</scope>
    <source>
        <strain evidence="1">CHK188-20938</strain>
    </source>
</reference>
<dbReference type="Proteomes" id="UP000824169">
    <property type="component" value="Unassembled WGS sequence"/>
</dbReference>
<reference evidence="1" key="1">
    <citation type="submission" date="2020-10" db="EMBL/GenBank/DDBJ databases">
        <authorList>
            <person name="Gilroy R."/>
        </authorList>
    </citation>
    <scope>NUCLEOTIDE SEQUENCE</scope>
    <source>
        <strain evidence="1">CHK188-20938</strain>
    </source>
</reference>
<dbReference type="Pfam" id="PF19642">
    <property type="entry name" value="DUF6145"/>
    <property type="match status" value="1"/>
</dbReference>
<dbReference type="EMBL" id="DVOO01000030">
    <property type="protein sequence ID" value="HIV26144.1"/>
    <property type="molecule type" value="Genomic_DNA"/>
</dbReference>
<organism evidence="1 2">
    <name type="scientific">Candidatus Scatomonas pullistercoris</name>
    <dbReference type="NCBI Taxonomy" id="2840920"/>
    <lineage>
        <taxon>Bacteria</taxon>
        <taxon>Bacillati</taxon>
        <taxon>Bacillota</taxon>
        <taxon>Clostridia</taxon>
        <taxon>Lachnospirales</taxon>
        <taxon>Lachnospiraceae</taxon>
        <taxon>Lachnospiraceae incertae sedis</taxon>
        <taxon>Candidatus Scatomonas</taxon>
    </lineage>
</organism>
<sequence length="110" mass="12807">MEENTVLCGANAYEQKYYFNPDFESLPQAIQDELHIMCVLFTEEIGGIFTVEFTPEGELEFRTEAIEADAMYDEIGGALRIKELRREKEELFRSLELFYKVFFLGEDVEG</sequence>
<dbReference type="InterPro" id="IPR046143">
    <property type="entry name" value="DUF6145"/>
</dbReference>
<evidence type="ECO:0000313" key="2">
    <source>
        <dbReference type="Proteomes" id="UP000824169"/>
    </source>
</evidence>